<dbReference type="RefSeq" id="WP_085765834.1">
    <property type="nucleotide sequence ID" value="NZ_CP019344.1"/>
</dbReference>
<name>A0A1W6MHG7_9FLAO</name>
<organism evidence="2 3">
    <name type="scientific">Nonlabens spongiae</name>
    <dbReference type="NCBI Taxonomy" id="331648"/>
    <lineage>
        <taxon>Bacteria</taxon>
        <taxon>Pseudomonadati</taxon>
        <taxon>Bacteroidota</taxon>
        <taxon>Flavobacteriia</taxon>
        <taxon>Flavobacteriales</taxon>
        <taxon>Flavobacteriaceae</taxon>
        <taxon>Nonlabens</taxon>
    </lineage>
</organism>
<protein>
    <submittedName>
        <fullName evidence="2">Uncharacterized protein</fullName>
    </submittedName>
</protein>
<sequence length="168" mass="19255">MPHPIKIEITDIDAFYRKAEKHFVQNFYSSKNLTRILLFAGLGLVLVIYGLWAEQASELTTVNHGQESVTYVDFGIAFGLGIGFLLYATLNFLDLRKSKKATEQLFELKRNREKKVNDKITFTFSESHISYSSSLHHWSKKWGLMISSKSKTIAYSCLLEPRTLLSLN</sequence>
<keyword evidence="1" id="KW-0472">Membrane</keyword>
<evidence type="ECO:0000313" key="2">
    <source>
        <dbReference type="EMBL" id="ARN77035.1"/>
    </source>
</evidence>
<keyword evidence="1" id="KW-0812">Transmembrane</keyword>
<accession>A0A1W6MHG7</accession>
<evidence type="ECO:0000256" key="1">
    <source>
        <dbReference type="SAM" id="Phobius"/>
    </source>
</evidence>
<feature type="transmembrane region" description="Helical" evidence="1">
    <location>
        <begin position="33"/>
        <end position="52"/>
    </location>
</feature>
<dbReference type="STRING" id="331648.BST97_02915"/>
<dbReference type="EMBL" id="CP019344">
    <property type="protein sequence ID" value="ARN77035.1"/>
    <property type="molecule type" value="Genomic_DNA"/>
</dbReference>
<feature type="transmembrane region" description="Helical" evidence="1">
    <location>
        <begin position="72"/>
        <end position="93"/>
    </location>
</feature>
<proteinExistence type="predicted"/>
<evidence type="ECO:0000313" key="3">
    <source>
        <dbReference type="Proteomes" id="UP000193431"/>
    </source>
</evidence>
<dbReference type="AlphaFoldDB" id="A0A1W6MHG7"/>
<keyword evidence="1" id="KW-1133">Transmembrane helix</keyword>
<reference evidence="2 3" key="1">
    <citation type="submission" date="2016-11" db="EMBL/GenBank/DDBJ databases">
        <title>Trade-off between light-utilization and light-protection in marine flavobacteria.</title>
        <authorList>
            <person name="Kumagai Y."/>
        </authorList>
    </citation>
    <scope>NUCLEOTIDE SEQUENCE [LARGE SCALE GENOMIC DNA]</scope>
    <source>
        <strain evidence="2 3">JCM 13191</strain>
    </source>
</reference>
<dbReference type="Proteomes" id="UP000193431">
    <property type="component" value="Chromosome"/>
</dbReference>
<gene>
    <name evidence="2" type="ORF">BST97_02915</name>
</gene>
<keyword evidence="3" id="KW-1185">Reference proteome</keyword>